<dbReference type="SUPFAM" id="SSF48726">
    <property type="entry name" value="Immunoglobulin"/>
    <property type="match status" value="1"/>
</dbReference>
<feature type="domain" description="EGF-like" evidence="20">
    <location>
        <begin position="938"/>
        <end position="974"/>
    </location>
</feature>
<evidence type="ECO:0000259" key="23">
    <source>
        <dbReference type="PROSITE" id="PS50923"/>
    </source>
</evidence>
<keyword evidence="10" id="KW-0325">Glycoprotein</keyword>
<keyword evidence="6 19" id="KW-0732">Signal</keyword>
<dbReference type="PANTHER" id="PTHR22804">
    <property type="entry name" value="AGGRECAN/VERSICAN PROTEOGLYCAN"/>
    <property type="match status" value="1"/>
</dbReference>
<dbReference type="Gene3D" id="2.10.70.10">
    <property type="entry name" value="Complement Module, domain 1"/>
    <property type="match status" value="1"/>
</dbReference>
<dbReference type="PROSITE" id="PS50835">
    <property type="entry name" value="IG_LIKE"/>
    <property type="match status" value="1"/>
</dbReference>
<evidence type="ECO:0000256" key="3">
    <source>
        <dbReference type="ARBA" id="ARBA00022530"/>
    </source>
</evidence>
<dbReference type="InterPro" id="IPR013106">
    <property type="entry name" value="Ig_V-set"/>
</dbReference>
<dbReference type="FunFam" id="3.10.100.10:FF:000003">
    <property type="entry name" value="Versican core protein"/>
    <property type="match status" value="1"/>
</dbReference>
<dbReference type="FunFam" id="2.60.40.10:FF:000698">
    <property type="entry name" value="brevican core protein"/>
    <property type="match status" value="1"/>
</dbReference>
<evidence type="ECO:0000256" key="9">
    <source>
        <dbReference type="ARBA" id="ARBA00023157"/>
    </source>
</evidence>
<feature type="region of interest" description="Disordered" evidence="18">
    <location>
        <begin position="646"/>
        <end position="675"/>
    </location>
</feature>
<dbReference type="SMART" id="SM00032">
    <property type="entry name" value="CCP"/>
    <property type="match status" value="1"/>
</dbReference>
<evidence type="ECO:0000313" key="25">
    <source>
        <dbReference type="EMBL" id="EMP31330.1"/>
    </source>
</evidence>
<evidence type="ECO:0000256" key="6">
    <source>
        <dbReference type="ARBA" id="ARBA00022729"/>
    </source>
</evidence>
<dbReference type="FunFam" id="2.10.70.10:FF:000003">
    <property type="entry name" value="Versican core protein"/>
    <property type="match status" value="1"/>
</dbReference>
<dbReference type="InterPro" id="IPR036179">
    <property type="entry name" value="Ig-like_dom_sf"/>
</dbReference>
<name>M7B747_CHEMY</name>
<dbReference type="CDD" id="cd00033">
    <property type="entry name" value="CCP"/>
    <property type="match status" value="1"/>
</dbReference>
<dbReference type="SMART" id="SM00406">
    <property type="entry name" value="IGv"/>
    <property type="match status" value="1"/>
</dbReference>
<dbReference type="PROSITE" id="PS01186">
    <property type="entry name" value="EGF_2"/>
    <property type="match status" value="1"/>
</dbReference>
<evidence type="ECO:0000256" key="16">
    <source>
        <dbReference type="PROSITE-ProRule" id="PRU00302"/>
    </source>
</evidence>
<feature type="region of interest" description="Disordered" evidence="18">
    <location>
        <begin position="450"/>
        <end position="619"/>
    </location>
</feature>
<dbReference type="GO" id="GO:0005540">
    <property type="term" value="F:hyaluronic acid binding"/>
    <property type="evidence" value="ECO:0007669"/>
    <property type="project" value="UniProtKB-KW"/>
</dbReference>
<dbReference type="SUPFAM" id="SSF57535">
    <property type="entry name" value="Complement control module/SCR domain"/>
    <property type="match status" value="1"/>
</dbReference>
<dbReference type="InterPro" id="IPR003599">
    <property type="entry name" value="Ig_sub"/>
</dbReference>
<dbReference type="Pfam" id="PF00193">
    <property type="entry name" value="Xlink"/>
    <property type="match status" value="2"/>
</dbReference>
<dbReference type="GO" id="GO:0001501">
    <property type="term" value="P:skeletal system development"/>
    <property type="evidence" value="ECO:0007669"/>
    <property type="project" value="TreeGrafter"/>
</dbReference>
<keyword evidence="9 15" id="KW-1015">Disulfide bond</keyword>
<dbReference type="InterPro" id="IPR050691">
    <property type="entry name" value="Hyaluronan_bind_Proteoglycan"/>
</dbReference>
<feature type="disulfide bond" evidence="16">
    <location>
        <begin position="1107"/>
        <end position="1150"/>
    </location>
</feature>
<feature type="domain" description="Ig-like" evidence="22">
    <location>
        <begin position="49"/>
        <end position="157"/>
    </location>
</feature>
<evidence type="ECO:0000256" key="13">
    <source>
        <dbReference type="ARBA" id="ARBA00044100"/>
    </source>
</evidence>
<dbReference type="InterPro" id="IPR000436">
    <property type="entry name" value="Sushi_SCR_CCP_dom"/>
</dbReference>
<dbReference type="PROSITE" id="PS50963">
    <property type="entry name" value="LINK_2"/>
    <property type="match status" value="2"/>
</dbReference>
<dbReference type="InterPro" id="IPR013783">
    <property type="entry name" value="Ig-like_fold"/>
</dbReference>
<feature type="signal peptide" evidence="19">
    <location>
        <begin position="1"/>
        <end position="19"/>
    </location>
</feature>
<dbReference type="SMART" id="SM00181">
    <property type="entry name" value="EGF"/>
    <property type="match status" value="1"/>
</dbReference>
<feature type="compositionally biased region" description="Low complexity" evidence="18">
    <location>
        <begin position="662"/>
        <end position="673"/>
    </location>
</feature>
<evidence type="ECO:0000259" key="22">
    <source>
        <dbReference type="PROSITE" id="PS50835"/>
    </source>
</evidence>
<dbReference type="PROSITE" id="PS01241">
    <property type="entry name" value="LINK_1"/>
    <property type="match status" value="1"/>
</dbReference>
<evidence type="ECO:0000256" key="1">
    <source>
        <dbReference type="ARBA" id="ARBA00004498"/>
    </source>
</evidence>
<feature type="region of interest" description="Disordered" evidence="18">
    <location>
        <begin position="1169"/>
        <end position="1188"/>
    </location>
</feature>
<dbReference type="PROSITE" id="PS50026">
    <property type="entry name" value="EGF_3"/>
    <property type="match status" value="1"/>
</dbReference>
<feature type="compositionally biased region" description="Polar residues" evidence="18">
    <location>
        <begin position="526"/>
        <end position="535"/>
    </location>
</feature>
<dbReference type="CDD" id="cd00054">
    <property type="entry name" value="EGF_CA"/>
    <property type="match status" value="1"/>
</dbReference>
<gene>
    <name evidence="25" type="ORF">UY3_11554</name>
</gene>
<dbReference type="STRING" id="8469.M7B747"/>
<comment type="subunit">
    <text evidence="14">Interacts with TNR.</text>
</comment>
<feature type="compositionally biased region" description="Basic and acidic residues" evidence="18">
    <location>
        <begin position="516"/>
        <end position="525"/>
    </location>
</feature>
<evidence type="ECO:0000256" key="15">
    <source>
        <dbReference type="PROSITE-ProRule" id="PRU00076"/>
    </source>
</evidence>
<dbReference type="Pfam" id="PF00008">
    <property type="entry name" value="EGF"/>
    <property type="match status" value="1"/>
</dbReference>
<feature type="disulfide bond" evidence="17">
    <location>
        <begin position="303"/>
        <end position="324"/>
    </location>
</feature>
<evidence type="ECO:0000256" key="2">
    <source>
        <dbReference type="ARBA" id="ARBA00022525"/>
    </source>
</evidence>
<proteinExistence type="predicted"/>
<sequence length="1188" mass="128552">MMNMMLLLWVFSRLAFTDAFISGDSADDLKALRVSIAKHPPVRAVLAGTLTIPCHVTYLRPLATSSTAGRRAVLGAPRVKWTFISEGKEAEILVARGQKVKVSEGYRYRVSLPFYPATPTDATLVMSELRSNDSGIYRCNLQHGIEDGHDLLEVKVKGVVFLYREGSTRYAFTFAKAREACARIGAQIATPEQLYAAYFSGYEQCDAGWIADQTVRYPIHTPREACYGDMDGLPGVRNYGAVDPEDMYDVYCYVEDLHGELVLGTAPDKFTLEEAKAHCQDLGAEIATPGQLYAAWNEGLDHCSSGWLADGSVRYPIVTPRERCGGSQPGVKTVFQFRNQTGFPDAQSRYDVYCFREETDSFTESPEKYRATEPEGVKEIVTVTDKMEELQLPRAEVENESRGAIYAVPLFQDMSDAEQQKPSSAPEEASIPISREALLDNSVSSDLGLHLPSRFPESPASPEAGLISSDVKPGSPAPPAEEGEKGRIGNCTETPRNEEEHGTDPKQTLSSSLEGENVRTAEEKQTPGSSHQGSDGVNLVLPTEMTPGEPQSMVPHAEVEMTGGDMTASPTNAPAEISPKLAGSGDAIKPNMSHVPVSSHQERREEPTAEGSSADGLGVDFIPGSSLDLEVVATKKADALEQLARTTSSRGIKEDSGMQEHSPTVAASAAPTAGWKAEDLKEPGQRLFTERAQTYATPPSGLVSGMSSTGFPDPGRRPGASEDTELSGDVALGPVWPEGTSAIQDTPLSASPGTGTSGLQENEEHSGSTWLLQPAAPRSQTEDIRSASRPEGTMVALTISHTEVGQVHTVLPPSRESPAEDDSQTVGRKRVEPPDSDASGPLSGESSEEEKAIEEQTVPSATPAMAAISPTGTPGEPEGDGCSSTAKHGLTSPTADVFKEASGPALEGIPFTDAPLTTTSPLPVLPTDSASLGAGVNISDDCIPNPCMNGGTCSEEEYRISCICLPGYGGDICETDLEKCSPGWDSFQGSCYKHFATRRSWEDAETQCRRYGGHLANIMTPEEQNFINNQYKEYQWIGLNDRTIEGDFQWSDGSPVLYENWHHGQPDSHFLSGEDCVVIVWHNGGQWSDVPCNYHLSYTCKMGLVSCTSPPEITNAHRFGKPKQRYEINSIVLYQCLDGFTQRHSPVVRCQEDGRWEWPQLSCIPRKPKLRTPGSGRPPQRVRGVVMG</sequence>
<feature type="domain" description="Link" evidence="24">
    <location>
        <begin position="259"/>
        <end position="356"/>
    </location>
</feature>
<dbReference type="Pfam" id="PF00084">
    <property type="entry name" value="Sushi"/>
    <property type="match status" value="1"/>
</dbReference>
<dbReference type="Gene3D" id="2.60.40.10">
    <property type="entry name" value="Immunoglobulins"/>
    <property type="match status" value="1"/>
</dbReference>
<dbReference type="InterPro" id="IPR001304">
    <property type="entry name" value="C-type_lectin-like"/>
</dbReference>
<dbReference type="FunFam" id="3.10.100.10:FF:000011">
    <property type="entry name" value="Aggrecan core protein"/>
    <property type="match status" value="1"/>
</dbReference>
<dbReference type="Gene3D" id="3.10.100.10">
    <property type="entry name" value="Mannose-Binding Protein A, subunit A"/>
    <property type="match status" value="3"/>
</dbReference>
<keyword evidence="2" id="KW-0964">Secreted</keyword>
<dbReference type="SMART" id="SM00409">
    <property type="entry name" value="IG"/>
    <property type="match status" value="1"/>
</dbReference>
<protein>
    <recommendedName>
        <fullName evidence="13">Brevican core protein</fullName>
    </recommendedName>
</protein>
<dbReference type="InterPro" id="IPR000742">
    <property type="entry name" value="EGF"/>
</dbReference>
<evidence type="ECO:0000256" key="11">
    <source>
        <dbReference type="ARBA" id="ARBA00023290"/>
    </source>
</evidence>
<dbReference type="AlphaFoldDB" id="M7B747"/>
<comment type="caution">
    <text evidence="15">Lacks conserved residue(s) required for the propagation of feature annotation.</text>
</comment>
<dbReference type="PROSITE" id="PS50041">
    <property type="entry name" value="C_TYPE_LECTIN_2"/>
    <property type="match status" value="1"/>
</dbReference>
<keyword evidence="16" id="KW-0768">Sushi</keyword>
<feature type="chain" id="PRO_5004080034" description="Brevican core protein" evidence="19">
    <location>
        <begin position="20"/>
        <end position="1188"/>
    </location>
</feature>
<feature type="compositionally biased region" description="Polar residues" evidence="18">
    <location>
        <begin position="505"/>
        <end position="514"/>
    </location>
</feature>
<dbReference type="GO" id="GO:0007417">
    <property type="term" value="P:central nervous system development"/>
    <property type="evidence" value="ECO:0007669"/>
    <property type="project" value="TreeGrafter"/>
</dbReference>
<dbReference type="PRINTS" id="PR01265">
    <property type="entry name" value="LINKMODULE"/>
</dbReference>
<dbReference type="InterPro" id="IPR007110">
    <property type="entry name" value="Ig-like_dom"/>
</dbReference>
<dbReference type="PROSITE" id="PS00022">
    <property type="entry name" value="EGF_1"/>
    <property type="match status" value="1"/>
</dbReference>
<keyword evidence="3" id="KW-0272">Extracellular matrix</keyword>
<feature type="region of interest" description="Disordered" evidence="18">
    <location>
        <begin position="690"/>
        <end position="890"/>
    </location>
</feature>
<reference evidence="26" key="1">
    <citation type="journal article" date="2013" name="Nat. Genet.">
        <title>The draft genomes of soft-shell turtle and green sea turtle yield insights into the development and evolution of the turtle-specific body plan.</title>
        <authorList>
            <person name="Wang Z."/>
            <person name="Pascual-Anaya J."/>
            <person name="Zadissa A."/>
            <person name="Li W."/>
            <person name="Niimura Y."/>
            <person name="Huang Z."/>
            <person name="Li C."/>
            <person name="White S."/>
            <person name="Xiong Z."/>
            <person name="Fang D."/>
            <person name="Wang B."/>
            <person name="Ming Y."/>
            <person name="Chen Y."/>
            <person name="Zheng Y."/>
            <person name="Kuraku S."/>
            <person name="Pignatelli M."/>
            <person name="Herrero J."/>
            <person name="Beal K."/>
            <person name="Nozawa M."/>
            <person name="Li Q."/>
            <person name="Wang J."/>
            <person name="Zhang H."/>
            <person name="Yu L."/>
            <person name="Shigenobu S."/>
            <person name="Wang J."/>
            <person name="Liu J."/>
            <person name="Flicek P."/>
            <person name="Searle S."/>
            <person name="Wang J."/>
            <person name="Kuratani S."/>
            <person name="Yin Y."/>
            <person name="Aken B."/>
            <person name="Zhang G."/>
            <person name="Irie N."/>
        </authorList>
    </citation>
    <scope>NUCLEOTIDE SEQUENCE [LARGE SCALE GENOMIC DNA]</scope>
</reference>
<keyword evidence="7" id="KW-0677">Repeat</keyword>
<evidence type="ECO:0000256" key="4">
    <source>
        <dbReference type="ARBA" id="ARBA00022536"/>
    </source>
</evidence>
<comment type="subcellular location">
    <subcellularLocation>
        <location evidence="1">Secreted</location>
        <location evidence="1">Extracellular space</location>
        <location evidence="1">Extracellular matrix</location>
    </subcellularLocation>
</comment>
<evidence type="ECO:0000256" key="12">
    <source>
        <dbReference type="ARBA" id="ARBA00023319"/>
    </source>
</evidence>
<organism evidence="25 26">
    <name type="scientific">Chelonia mydas</name>
    <name type="common">Green sea-turtle</name>
    <name type="synonym">Chelonia agassizi</name>
    <dbReference type="NCBI Taxonomy" id="8469"/>
    <lineage>
        <taxon>Eukaryota</taxon>
        <taxon>Metazoa</taxon>
        <taxon>Chordata</taxon>
        <taxon>Craniata</taxon>
        <taxon>Vertebrata</taxon>
        <taxon>Euteleostomi</taxon>
        <taxon>Archelosauria</taxon>
        <taxon>Testudinata</taxon>
        <taxon>Testudines</taxon>
        <taxon>Cryptodira</taxon>
        <taxon>Durocryptodira</taxon>
        <taxon>Americhelydia</taxon>
        <taxon>Chelonioidea</taxon>
        <taxon>Cheloniidae</taxon>
        <taxon>Chelonia</taxon>
    </lineage>
</organism>
<dbReference type="CDD" id="cd03520">
    <property type="entry name" value="Link_domain_CSPGs_modules_2_4"/>
    <property type="match status" value="1"/>
</dbReference>
<feature type="disulfide bond" evidence="15">
    <location>
        <begin position="964"/>
        <end position="973"/>
    </location>
</feature>
<dbReference type="PROSITE" id="PS00615">
    <property type="entry name" value="C_TYPE_LECTIN_1"/>
    <property type="match status" value="1"/>
</dbReference>
<dbReference type="PANTHER" id="PTHR22804:SF41">
    <property type="entry name" value="BREVICAN CORE PROTEIN"/>
    <property type="match status" value="1"/>
</dbReference>
<dbReference type="eggNOG" id="KOG4297">
    <property type="taxonomic scope" value="Eukaryota"/>
</dbReference>
<evidence type="ECO:0000259" key="21">
    <source>
        <dbReference type="PROSITE" id="PS50041"/>
    </source>
</evidence>
<dbReference type="GO" id="GO:0007155">
    <property type="term" value="P:cell adhesion"/>
    <property type="evidence" value="ECO:0007669"/>
    <property type="project" value="InterPro"/>
</dbReference>
<evidence type="ECO:0000259" key="24">
    <source>
        <dbReference type="PROSITE" id="PS50963"/>
    </source>
</evidence>
<keyword evidence="12" id="KW-0393">Immunoglobulin domain</keyword>
<evidence type="ECO:0000259" key="20">
    <source>
        <dbReference type="PROSITE" id="PS50026"/>
    </source>
</evidence>
<evidence type="ECO:0000256" key="10">
    <source>
        <dbReference type="ARBA" id="ARBA00023180"/>
    </source>
</evidence>
<evidence type="ECO:0000256" key="14">
    <source>
        <dbReference type="ARBA" id="ARBA00064526"/>
    </source>
</evidence>
<dbReference type="PROSITE" id="PS50923">
    <property type="entry name" value="SUSHI"/>
    <property type="match status" value="1"/>
</dbReference>
<keyword evidence="26" id="KW-1185">Reference proteome</keyword>
<evidence type="ECO:0000256" key="5">
    <source>
        <dbReference type="ARBA" id="ARBA00022553"/>
    </source>
</evidence>
<dbReference type="FunFam" id="3.10.100.10:FF:000002">
    <property type="entry name" value="Hyaluronan proteoglycan link protein 1"/>
    <property type="match status" value="1"/>
</dbReference>
<keyword evidence="8" id="KW-0654">Proteoglycan</keyword>
<feature type="domain" description="Sushi" evidence="23">
    <location>
        <begin position="1105"/>
        <end position="1165"/>
    </location>
</feature>
<feature type="compositionally biased region" description="Basic and acidic residues" evidence="18">
    <location>
        <begin position="495"/>
        <end position="504"/>
    </location>
</feature>
<evidence type="ECO:0000256" key="19">
    <source>
        <dbReference type="SAM" id="SignalP"/>
    </source>
</evidence>
<keyword evidence="4 15" id="KW-0245">EGF-like domain</keyword>
<feature type="compositionally biased region" description="Polar residues" evidence="18">
    <location>
        <begin position="741"/>
        <end position="760"/>
    </location>
</feature>
<dbReference type="CDD" id="cd03517">
    <property type="entry name" value="Link_domain_CSPGs_modules_1_3"/>
    <property type="match status" value="1"/>
</dbReference>
<dbReference type="Pfam" id="PF07686">
    <property type="entry name" value="V-set"/>
    <property type="match status" value="1"/>
</dbReference>
<dbReference type="InterPro" id="IPR000538">
    <property type="entry name" value="Link_dom"/>
</dbReference>
<feature type="disulfide bond" evidence="16">
    <location>
        <begin position="1136"/>
        <end position="1163"/>
    </location>
</feature>
<dbReference type="Proteomes" id="UP000031443">
    <property type="component" value="Unassembled WGS sequence"/>
</dbReference>
<dbReference type="InterPro" id="IPR016186">
    <property type="entry name" value="C-type_lectin-like/link_sf"/>
</dbReference>
<keyword evidence="5" id="KW-0597">Phosphoprotein</keyword>
<evidence type="ECO:0000256" key="18">
    <source>
        <dbReference type="SAM" id="MobiDB-lite"/>
    </source>
</evidence>
<feature type="disulfide bond" evidence="17">
    <location>
        <begin position="205"/>
        <end position="226"/>
    </location>
</feature>
<evidence type="ECO:0000256" key="8">
    <source>
        <dbReference type="ARBA" id="ARBA00022974"/>
    </source>
</evidence>
<accession>M7B747</accession>
<feature type="domain" description="C-type lectin" evidence="21">
    <location>
        <begin position="987"/>
        <end position="1101"/>
    </location>
</feature>
<dbReference type="InterPro" id="IPR018378">
    <property type="entry name" value="C-type_lectin_CS"/>
</dbReference>
<dbReference type="GO" id="GO:0072534">
    <property type="term" value="C:perineuronal net"/>
    <property type="evidence" value="ECO:0007669"/>
    <property type="project" value="TreeGrafter"/>
</dbReference>
<dbReference type="GO" id="GO:0002052">
    <property type="term" value="P:positive regulation of neuroblast proliferation"/>
    <property type="evidence" value="ECO:0007669"/>
    <property type="project" value="TreeGrafter"/>
</dbReference>
<dbReference type="GO" id="GO:0005615">
    <property type="term" value="C:extracellular space"/>
    <property type="evidence" value="ECO:0007669"/>
    <property type="project" value="TreeGrafter"/>
</dbReference>
<keyword evidence="11" id="KW-0373">Hyaluronic acid</keyword>
<dbReference type="Gene3D" id="2.10.25.10">
    <property type="entry name" value="Laminin"/>
    <property type="match status" value="1"/>
</dbReference>
<dbReference type="SMART" id="SM00034">
    <property type="entry name" value="CLECT"/>
    <property type="match status" value="1"/>
</dbReference>
<dbReference type="SUPFAM" id="SSF56436">
    <property type="entry name" value="C-type lectin-like"/>
    <property type="match status" value="3"/>
</dbReference>
<evidence type="ECO:0000256" key="17">
    <source>
        <dbReference type="PROSITE-ProRule" id="PRU00323"/>
    </source>
</evidence>
<dbReference type="Pfam" id="PF00059">
    <property type="entry name" value="Lectin_C"/>
    <property type="match status" value="1"/>
</dbReference>
<dbReference type="GO" id="GO:0045202">
    <property type="term" value="C:synapse"/>
    <property type="evidence" value="ECO:0007669"/>
    <property type="project" value="TreeGrafter"/>
</dbReference>
<evidence type="ECO:0000256" key="7">
    <source>
        <dbReference type="ARBA" id="ARBA00022737"/>
    </source>
</evidence>
<dbReference type="EMBL" id="KB545907">
    <property type="protein sequence ID" value="EMP31330.1"/>
    <property type="molecule type" value="Genomic_DNA"/>
</dbReference>
<dbReference type="FunFam" id="2.10.25.10:FF:000100">
    <property type="entry name" value="neurogenic locus notch homolog protein 3"/>
    <property type="match status" value="1"/>
</dbReference>
<dbReference type="InterPro" id="IPR016187">
    <property type="entry name" value="CTDL_fold"/>
</dbReference>
<dbReference type="SMART" id="SM00445">
    <property type="entry name" value="LINK"/>
    <property type="match status" value="2"/>
</dbReference>
<dbReference type="GO" id="GO:0010001">
    <property type="term" value="P:glial cell differentiation"/>
    <property type="evidence" value="ECO:0007669"/>
    <property type="project" value="TreeGrafter"/>
</dbReference>
<feature type="domain" description="Link" evidence="24">
    <location>
        <begin position="159"/>
        <end position="254"/>
    </location>
</feature>
<dbReference type="InterPro" id="IPR035976">
    <property type="entry name" value="Sushi/SCR/CCP_sf"/>
</dbReference>
<evidence type="ECO:0000313" key="26">
    <source>
        <dbReference type="Proteomes" id="UP000031443"/>
    </source>
</evidence>